<dbReference type="PANTHER" id="PTHR10947">
    <property type="entry name" value="PHENYLALANYL-TRNA SYNTHETASE BETA CHAIN AND LEUCINE-RICH REPEAT-CONTAINING PROTEIN 47"/>
    <property type="match status" value="1"/>
</dbReference>
<dbReference type="GO" id="GO:0004826">
    <property type="term" value="F:phenylalanine-tRNA ligase activity"/>
    <property type="evidence" value="ECO:0007669"/>
    <property type="project" value="UniProtKB-EC"/>
</dbReference>
<accession>A0A7S4CJL3</accession>
<dbReference type="FunFam" id="3.30.930.10:FF:000059">
    <property type="entry name" value="phenylalanine--tRNA ligase beta subunit"/>
    <property type="match status" value="1"/>
</dbReference>
<protein>
    <recommendedName>
        <fullName evidence="5">phenylalanine--tRNA ligase</fullName>
        <ecNumber evidence="5">6.1.1.20</ecNumber>
    </recommendedName>
    <alternativeName>
        <fullName evidence="14">Phenylalanyl-tRNA synthetase beta subunit</fullName>
    </alternativeName>
</protein>
<evidence type="ECO:0000256" key="10">
    <source>
        <dbReference type="ARBA" id="ARBA00022840"/>
    </source>
</evidence>
<feature type="domain" description="B5" evidence="16">
    <location>
        <begin position="261"/>
        <end position="337"/>
    </location>
</feature>
<evidence type="ECO:0000256" key="7">
    <source>
        <dbReference type="ARBA" id="ARBA00022598"/>
    </source>
</evidence>
<evidence type="ECO:0000256" key="11">
    <source>
        <dbReference type="ARBA" id="ARBA00022842"/>
    </source>
</evidence>
<dbReference type="InterPro" id="IPR009061">
    <property type="entry name" value="DNA-bd_dom_put_sf"/>
</dbReference>
<evidence type="ECO:0000256" key="4">
    <source>
        <dbReference type="ARBA" id="ARBA00011209"/>
    </source>
</evidence>
<comment type="catalytic activity">
    <reaction evidence="15">
        <text>tRNA(Phe) + L-phenylalanine + ATP = L-phenylalanyl-tRNA(Phe) + AMP + diphosphate + H(+)</text>
        <dbReference type="Rhea" id="RHEA:19413"/>
        <dbReference type="Rhea" id="RHEA-COMP:9668"/>
        <dbReference type="Rhea" id="RHEA-COMP:9699"/>
        <dbReference type="ChEBI" id="CHEBI:15378"/>
        <dbReference type="ChEBI" id="CHEBI:30616"/>
        <dbReference type="ChEBI" id="CHEBI:33019"/>
        <dbReference type="ChEBI" id="CHEBI:58095"/>
        <dbReference type="ChEBI" id="CHEBI:78442"/>
        <dbReference type="ChEBI" id="CHEBI:78531"/>
        <dbReference type="ChEBI" id="CHEBI:456215"/>
        <dbReference type="EC" id="6.1.1.20"/>
    </reaction>
</comment>
<dbReference type="Pfam" id="PF17759">
    <property type="entry name" value="tRNA_synthFbeta"/>
    <property type="match status" value="1"/>
</dbReference>
<keyword evidence="11" id="KW-0460">Magnesium</keyword>
<evidence type="ECO:0000256" key="2">
    <source>
        <dbReference type="ARBA" id="ARBA00004496"/>
    </source>
</evidence>
<keyword evidence="10" id="KW-0067">ATP-binding</keyword>
<keyword evidence="6" id="KW-0963">Cytoplasm</keyword>
<evidence type="ECO:0000256" key="1">
    <source>
        <dbReference type="ARBA" id="ARBA00001946"/>
    </source>
</evidence>
<comment type="subunit">
    <text evidence="4">Tetramer of two alpha and two beta subunits.</text>
</comment>
<keyword evidence="7" id="KW-0436">Ligase</keyword>
<dbReference type="InterPro" id="IPR004531">
    <property type="entry name" value="Phe-tRNA-synth_IIc_bsu_arc_euk"/>
</dbReference>
<evidence type="ECO:0000259" key="16">
    <source>
        <dbReference type="PROSITE" id="PS51483"/>
    </source>
</evidence>
<dbReference type="PANTHER" id="PTHR10947:SF0">
    <property type="entry name" value="PHENYLALANINE--TRNA LIGASE BETA SUBUNIT"/>
    <property type="match status" value="1"/>
</dbReference>
<dbReference type="NCBIfam" id="TIGR00471">
    <property type="entry name" value="pheT_arch"/>
    <property type="match status" value="1"/>
</dbReference>
<dbReference type="InterPro" id="IPR020825">
    <property type="entry name" value="Phe-tRNA_synthase-like_B3/B4"/>
</dbReference>
<evidence type="ECO:0000256" key="6">
    <source>
        <dbReference type="ARBA" id="ARBA00022490"/>
    </source>
</evidence>
<dbReference type="Pfam" id="PF03483">
    <property type="entry name" value="B3_4"/>
    <property type="match status" value="1"/>
</dbReference>
<dbReference type="Pfam" id="PF18262">
    <property type="entry name" value="PhetRS_B1"/>
    <property type="match status" value="1"/>
</dbReference>
<evidence type="ECO:0000256" key="9">
    <source>
        <dbReference type="ARBA" id="ARBA00022741"/>
    </source>
</evidence>
<keyword evidence="8" id="KW-0479">Metal-binding</keyword>
<dbReference type="InterPro" id="IPR041616">
    <property type="entry name" value="PheRS_beta_core"/>
</dbReference>
<dbReference type="InterPro" id="IPR040659">
    <property type="entry name" value="PhetRS_B1"/>
</dbReference>
<keyword evidence="13" id="KW-0030">Aminoacyl-tRNA synthetase</keyword>
<reference evidence="17" key="1">
    <citation type="submission" date="2021-01" db="EMBL/GenBank/DDBJ databases">
        <authorList>
            <person name="Corre E."/>
            <person name="Pelletier E."/>
            <person name="Niang G."/>
            <person name="Scheremetjew M."/>
            <person name="Finn R."/>
            <person name="Kale V."/>
            <person name="Holt S."/>
            <person name="Cochrane G."/>
            <person name="Meng A."/>
            <person name="Brown T."/>
            <person name="Cohen L."/>
        </authorList>
    </citation>
    <scope>NUCLEOTIDE SEQUENCE</scope>
    <source>
        <strain evidence="17">CCMP1594</strain>
    </source>
</reference>
<keyword evidence="12" id="KW-0648">Protein biosynthesis</keyword>
<dbReference type="GO" id="GO:0006432">
    <property type="term" value="P:phenylalanyl-tRNA aminoacylation"/>
    <property type="evidence" value="ECO:0007669"/>
    <property type="project" value="InterPro"/>
</dbReference>
<dbReference type="SUPFAM" id="SSF56037">
    <property type="entry name" value="PheT/TilS domain"/>
    <property type="match status" value="1"/>
</dbReference>
<dbReference type="AlphaFoldDB" id="A0A7S4CJL3"/>
<dbReference type="InterPro" id="IPR005146">
    <property type="entry name" value="B3/B4_tRNA-bd"/>
</dbReference>
<name>A0A7S4CJL3_9EUGL</name>
<dbReference type="PROSITE" id="PS51483">
    <property type="entry name" value="B5"/>
    <property type="match status" value="1"/>
</dbReference>
<evidence type="ECO:0000256" key="5">
    <source>
        <dbReference type="ARBA" id="ARBA00012814"/>
    </source>
</evidence>
<gene>
    <name evidence="17" type="ORF">EGYM00163_LOCUS10093</name>
</gene>
<dbReference type="SUPFAM" id="SSF46955">
    <property type="entry name" value="Putative DNA-binding domain"/>
    <property type="match status" value="1"/>
</dbReference>
<dbReference type="InterPro" id="IPR045864">
    <property type="entry name" value="aa-tRNA-synth_II/BPL/LPL"/>
</dbReference>
<comment type="similarity">
    <text evidence="3">Belongs to the phenylalanyl-tRNA synthetase beta subunit family. Type 2 subfamily.</text>
</comment>
<dbReference type="Gene3D" id="3.30.930.10">
    <property type="entry name" value="Bira Bifunctional Protein, Domain 2"/>
    <property type="match status" value="1"/>
</dbReference>
<sequence>MAAKEQKTLDKKKLQALSDTPIYKIDLPANRYDLLSIESFAVALKVFMGDMPPPVYKAIEPPTPHEMVVSESVRAVRPYVVCAVLRNVTFSPASYKSFIDLQDKLHQNLCRKRTLVSVGTHDMDTVKGPFKYDAVPRKEIDFVPLKEEQVLNGENFIEHYQKDLQLCKFLHMIEKEPNFPLIRDADDVVMSLPPIINSRHSQITLDTKNIFIEATAVDEYKANVCINQIIAAFSYYCKEQFTVEPVTVKYADGRQVVTPDLSTKEMECKVDWMNRSIGIEWGAEDMARCLTKMLLEATVKDANTISVKVPPTRSDILHQVDVMEDVAIAYGYNNIVKKAPPTLSVGKQEPHSKLSHMVRMEFAQAGYNEALTLSLASYDDCFVKMRKEKDLALAVSIANPQTPEFQMCRISLLPGLMRTVFASIATPVPIKLFEVSDVVLKDATQDTGSRNERRAAAVYCSTSSALDTIHGLMDHVLQMLGCAPKSAAQPDGYRIAPSEDAAFFPGRQAEVFVKGQKVGIFGIIHPQVLKAFGVGMPVTAMELNLEPFV</sequence>
<evidence type="ECO:0000256" key="3">
    <source>
        <dbReference type="ARBA" id="ARBA00007438"/>
    </source>
</evidence>
<comment type="cofactor">
    <cofactor evidence="1">
        <name>Mg(2+)</name>
        <dbReference type="ChEBI" id="CHEBI:18420"/>
    </cofactor>
</comment>
<evidence type="ECO:0000256" key="13">
    <source>
        <dbReference type="ARBA" id="ARBA00023146"/>
    </source>
</evidence>
<dbReference type="FunFam" id="3.50.40.10:FF:000002">
    <property type="entry name" value="phenylalanine--tRNA ligase beta subunit"/>
    <property type="match status" value="1"/>
</dbReference>
<keyword evidence="9" id="KW-0547">Nucleotide-binding</keyword>
<proteinExistence type="inferred from homology"/>
<dbReference type="SMART" id="SM00874">
    <property type="entry name" value="B5"/>
    <property type="match status" value="1"/>
</dbReference>
<evidence type="ECO:0000313" key="17">
    <source>
        <dbReference type="EMBL" id="CAE0798972.1"/>
    </source>
</evidence>
<dbReference type="CDD" id="cd00769">
    <property type="entry name" value="PheRS_beta_core"/>
    <property type="match status" value="1"/>
</dbReference>
<dbReference type="Gene3D" id="3.30.56.10">
    <property type="match status" value="2"/>
</dbReference>
<dbReference type="Pfam" id="PF03484">
    <property type="entry name" value="B5"/>
    <property type="match status" value="1"/>
</dbReference>
<dbReference type="InterPro" id="IPR045060">
    <property type="entry name" value="Phe-tRNA-ligase_IIc_bsu"/>
</dbReference>
<dbReference type="GO" id="GO:0009328">
    <property type="term" value="C:phenylalanine-tRNA ligase complex"/>
    <property type="evidence" value="ECO:0007669"/>
    <property type="project" value="TreeGrafter"/>
</dbReference>
<dbReference type="InterPro" id="IPR005147">
    <property type="entry name" value="tRNA_synthase_B5-dom"/>
</dbReference>
<dbReference type="SMART" id="SM00873">
    <property type="entry name" value="B3_4"/>
    <property type="match status" value="1"/>
</dbReference>
<evidence type="ECO:0000256" key="8">
    <source>
        <dbReference type="ARBA" id="ARBA00022723"/>
    </source>
</evidence>
<evidence type="ECO:0000256" key="12">
    <source>
        <dbReference type="ARBA" id="ARBA00022917"/>
    </source>
</evidence>
<evidence type="ECO:0000256" key="15">
    <source>
        <dbReference type="ARBA" id="ARBA00049255"/>
    </source>
</evidence>
<dbReference type="GO" id="GO:0000287">
    <property type="term" value="F:magnesium ion binding"/>
    <property type="evidence" value="ECO:0007669"/>
    <property type="project" value="InterPro"/>
</dbReference>
<evidence type="ECO:0000256" key="14">
    <source>
        <dbReference type="ARBA" id="ARBA00033189"/>
    </source>
</evidence>
<dbReference type="Gene3D" id="3.50.40.10">
    <property type="entry name" value="Phenylalanyl-trna Synthetase, Chain B, domain 3"/>
    <property type="match status" value="1"/>
</dbReference>
<dbReference type="SUPFAM" id="SSF55681">
    <property type="entry name" value="Class II aaRS and biotin synthetases"/>
    <property type="match status" value="1"/>
</dbReference>
<dbReference type="EC" id="6.1.1.20" evidence="5"/>
<organism evidence="17">
    <name type="scientific">Eutreptiella gymnastica</name>
    <dbReference type="NCBI Taxonomy" id="73025"/>
    <lineage>
        <taxon>Eukaryota</taxon>
        <taxon>Discoba</taxon>
        <taxon>Euglenozoa</taxon>
        <taxon>Euglenida</taxon>
        <taxon>Spirocuta</taxon>
        <taxon>Euglenophyceae</taxon>
        <taxon>Eutreptiales</taxon>
        <taxon>Eutreptiaceae</taxon>
        <taxon>Eutreptiella</taxon>
    </lineage>
</organism>
<dbReference type="GO" id="GO:0005524">
    <property type="term" value="F:ATP binding"/>
    <property type="evidence" value="ECO:0007669"/>
    <property type="project" value="UniProtKB-KW"/>
</dbReference>
<comment type="subcellular location">
    <subcellularLocation>
        <location evidence="2">Cytoplasm</location>
    </subcellularLocation>
</comment>
<dbReference type="GO" id="GO:0003723">
    <property type="term" value="F:RNA binding"/>
    <property type="evidence" value="ECO:0007669"/>
    <property type="project" value="InterPro"/>
</dbReference>
<dbReference type="EMBL" id="HBJA01030605">
    <property type="protein sequence ID" value="CAE0798972.1"/>
    <property type="molecule type" value="Transcribed_RNA"/>
</dbReference>